<dbReference type="SUPFAM" id="SSF53098">
    <property type="entry name" value="Ribonuclease H-like"/>
    <property type="match status" value="1"/>
</dbReference>
<evidence type="ECO:0000313" key="2">
    <source>
        <dbReference type="EMBL" id="GAV23973.1"/>
    </source>
</evidence>
<proteinExistence type="predicted"/>
<feature type="non-terminal residue" evidence="2">
    <location>
        <position position="154"/>
    </location>
</feature>
<accession>A0A1L8CYK0</accession>
<dbReference type="InterPro" id="IPR036397">
    <property type="entry name" value="RNaseH_sf"/>
</dbReference>
<dbReference type="GO" id="GO:0015074">
    <property type="term" value="P:DNA integration"/>
    <property type="evidence" value="ECO:0007669"/>
    <property type="project" value="InterPro"/>
</dbReference>
<dbReference type="Proteomes" id="UP000187485">
    <property type="component" value="Unassembled WGS sequence"/>
</dbReference>
<dbReference type="InterPro" id="IPR001584">
    <property type="entry name" value="Integrase_cat-core"/>
</dbReference>
<organism evidence="2 3">
    <name type="scientific">Carboxydothermus pertinax</name>
    <dbReference type="NCBI Taxonomy" id="870242"/>
    <lineage>
        <taxon>Bacteria</taxon>
        <taxon>Bacillati</taxon>
        <taxon>Bacillota</taxon>
        <taxon>Clostridia</taxon>
        <taxon>Thermoanaerobacterales</taxon>
        <taxon>Thermoanaerobacteraceae</taxon>
        <taxon>Carboxydothermus</taxon>
    </lineage>
</organism>
<feature type="domain" description="Integrase catalytic" evidence="1">
    <location>
        <begin position="1"/>
        <end position="117"/>
    </location>
</feature>
<comment type="caution">
    <text evidence="2">The sequence shown here is derived from an EMBL/GenBank/DDBJ whole genome shotgun (WGS) entry which is preliminary data.</text>
</comment>
<dbReference type="RefSeq" id="WP_143299326.1">
    <property type="nucleotide sequence ID" value="NZ_BDJK01000063.1"/>
</dbReference>
<dbReference type="Pfam" id="PF13683">
    <property type="entry name" value="rve_3"/>
    <property type="match status" value="1"/>
</dbReference>
<dbReference type="InterPro" id="IPR012337">
    <property type="entry name" value="RNaseH-like_sf"/>
</dbReference>
<evidence type="ECO:0000313" key="3">
    <source>
        <dbReference type="Proteomes" id="UP000187485"/>
    </source>
</evidence>
<dbReference type="EMBL" id="BDJK01000063">
    <property type="protein sequence ID" value="GAV23973.1"/>
    <property type="molecule type" value="Genomic_DNA"/>
</dbReference>
<feature type="non-terminal residue" evidence="2">
    <location>
        <position position="1"/>
    </location>
</feature>
<dbReference type="AlphaFoldDB" id="A0A1L8CYK0"/>
<dbReference type="GO" id="GO:0003676">
    <property type="term" value="F:nucleic acid binding"/>
    <property type="evidence" value="ECO:0007669"/>
    <property type="project" value="InterPro"/>
</dbReference>
<protein>
    <submittedName>
        <fullName evidence="2">Integrase</fullName>
    </submittedName>
</protein>
<evidence type="ECO:0000259" key="1">
    <source>
        <dbReference type="PROSITE" id="PS50994"/>
    </source>
</evidence>
<sequence length="154" mass="17767">RALGVNQHLFFQTDNGEEFGGLPTSRKKSIMQKFIFDPLNISLLNIPPGQKQFNTFVERSHRSDDEEFYSINLAKVTSRSAFFKMAQSWLLYFNYRRPHFGKNMGGKSPISALKSFLKSFNPALGAFPVVLLDHFSLYLNYLFDISSLPWDYLP</sequence>
<keyword evidence="3" id="KW-1185">Reference proteome</keyword>
<dbReference type="PROSITE" id="PS50994">
    <property type="entry name" value="INTEGRASE"/>
    <property type="match status" value="1"/>
</dbReference>
<dbReference type="Gene3D" id="3.30.420.10">
    <property type="entry name" value="Ribonuclease H-like superfamily/Ribonuclease H"/>
    <property type="match status" value="1"/>
</dbReference>
<reference evidence="3" key="1">
    <citation type="submission" date="2016-12" db="EMBL/GenBank/DDBJ databases">
        <title>Draft Genome Sequences od Carboxydothermus pertinax and islandicus, Hydrogenogenic Carboxydotrophic Bacteria.</title>
        <authorList>
            <person name="Fukuyama Y."/>
            <person name="Ohmae K."/>
            <person name="Yoneda Y."/>
            <person name="Yoshida T."/>
            <person name="Sako Y."/>
        </authorList>
    </citation>
    <scope>NUCLEOTIDE SEQUENCE [LARGE SCALE GENOMIC DNA]</scope>
    <source>
        <strain evidence="3">Ug1</strain>
    </source>
</reference>
<name>A0A1L8CYK0_9THEO</name>
<dbReference type="OrthoDB" id="1715215at2"/>
<gene>
    <name evidence="2" type="ORF">cpu_24830</name>
</gene>